<accession>A0A8B8DN27</accession>
<feature type="domain" description="Ig-like" evidence="1">
    <location>
        <begin position="60"/>
        <end position="158"/>
    </location>
</feature>
<dbReference type="InterPro" id="IPR036179">
    <property type="entry name" value="Ig-like_dom_sf"/>
</dbReference>
<reference evidence="3" key="1">
    <citation type="submission" date="2025-08" db="UniProtKB">
        <authorList>
            <consortium name="RefSeq"/>
        </authorList>
    </citation>
    <scope>IDENTIFICATION</scope>
    <source>
        <tissue evidence="3">Whole sample</tissue>
    </source>
</reference>
<feature type="domain" description="Ig-like" evidence="1">
    <location>
        <begin position="171"/>
        <end position="259"/>
    </location>
</feature>
<dbReference type="InterPro" id="IPR007110">
    <property type="entry name" value="Ig-like_dom"/>
</dbReference>
<dbReference type="PANTHER" id="PTHR23279">
    <property type="entry name" value="DEFECTIVE PROBOSCIS EXTENSION RESPONSE DPR -RELATED"/>
    <property type="match status" value="1"/>
</dbReference>
<dbReference type="AlphaFoldDB" id="A0A8B8DN27"/>
<name>A0A8B8DN27_CRAVI</name>
<dbReference type="OrthoDB" id="190835at2759"/>
<dbReference type="InterPro" id="IPR037448">
    <property type="entry name" value="Zig-8"/>
</dbReference>
<dbReference type="InterPro" id="IPR013783">
    <property type="entry name" value="Ig-like_fold"/>
</dbReference>
<dbReference type="Gene3D" id="2.60.40.10">
    <property type="entry name" value="Immunoglobulins"/>
    <property type="match status" value="2"/>
</dbReference>
<sequence>MMAINDCFGILGRTTRFTVGDGRSSYWWYGVWTLLFSLLFCQTQGYRRRLPDIDPVPLEPVILNTTPTNYSFIAGETAVLNCPVVNLGTKTVTWRKAYPSVPLTVGLFTYYGDTRMQAHHVIHKGQWNLHIRNVSINDSGAYECQVSTKTRTSEGVFSTVKEQKSSILITGDRYVNKYKRLVLLCNASSDSYPPDELDWFLNGHKVVTDLDDGIKITNSVSLKSRAIWSELVIEHARMKHGGTYICRTSEKLVTNIKVNILSDDRFQVKRGTSSGKLESPVSGFGGKSAPSLASGAWTFLVWCTFVAYVT</sequence>
<dbReference type="GO" id="GO:0032589">
    <property type="term" value="C:neuron projection membrane"/>
    <property type="evidence" value="ECO:0007669"/>
    <property type="project" value="TreeGrafter"/>
</dbReference>
<protein>
    <submittedName>
        <fullName evidence="3">Kin of IRRE-like protein 1</fullName>
    </submittedName>
</protein>
<proteinExistence type="predicted"/>
<dbReference type="PANTHER" id="PTHR23279:SF36">
    <property type="entry name" value="DEFECTIVE PROBOSCIS EXTENSION RESPONSE 9, ISOFORM A"/>
    <property type="match status" value="1"/>
</dbReference>
<dbReference type="RefSeq" id="XP_022329577.1">
    <property type="nucleotide sequence ID" value="XM_022473869.1"/>
</dbReference>
<dbReference type="Pfam" id="PF07679">
    <property type="entry name" value="I-set"/>
    <property type="match status" value="1"/>
</dbReference>
<evidence type="ECO:0000313" key="2">
    <source>
        <dbReference type="Proteomes" id="UP000694844"/>
    </source>
</evidence>
<keyword evidence="2" id="KW-1185">Reference proteome</keyword>
<dbReference type="KEGG" id="cvn:111128310"/>
<dbReference type="GeneID" id="111128310"/>
<dbReference type="InterPro" id="IPR013098">
    <property type="entry name" value="Ig_I-set"/>
</dbReference>
<dbReference type="InterPro" id="IPR003599">
    <property type="entry name" value="Ig_sub"/>
</dbReference>
<dbReference type="SMART" id="SM00409">
    <property type="entry name" value="IG"/>
    <property type="match status" value="2"/>
</dbReference>
<dbReference type="PROSITE" id="PS50835">
    <property type="entry name" value="IG_LIKE"/>
    <property type="match status" value="2"/>
</dbReference>
<gene>
    <name evidence="3" type="primary">LOC111128310</name>
</gene>
<dbReference type="SUPFAM" id="SSF48726">
    <property type="entry name" value="Immunoglobulin"/>
    <property type="match status" value="2"/>
</dbReference>
<dbReference type="GO" id="GO:0050808">
    <property type="term" value="P:synapse organization"/>
    <property type="evidence" value="ECO:0007669"/>
    <property type="project" value="TreeGrafter"/>
</dbReference>
<evidence type="ECO:0000259" key="1">
    <source>
        <dbReference type="PROSITE" id="PS50835"/>
    </source>
</evidence>
<evidence type="ECO:0000313" key="3">
    <source>
        <dbReference type="RefSeq" id="XP_022329577.1"/>
    </source>
</evidence>
<dbReference type="InterPro" id="IPR003598">
    <property type="entry name" value="Ig_sub2"/>
</dbReference>
<dbReference type="SMART" id="SM00408">
    <property type="entry name" value="IGc2"/>
    <property type="match status" value="1"/>
</dbReference>
<dbReference type="Proteomes" id="UP000694844">
    <property type="component" value="Chromosome 4"/>
</dbReference>
<organism evidence="2 3">
    <name type="scientific">Crassostrea virginica</name>
    <name type="common">Eastern oyster</name>
    <dbReference type="NCBI Taxonomy" id="6565"/>
    <lineage>
        <taxon>Eukaryota</taxon>
        <taxon>Metazoa</taxon>
        <taxon>Spiralia</taxon>
        <taxon>Lophotrochozoa</taxon>
        <taxon>Mollusca</taxon>
        <taxon>Bivalvia</taxon>
        <taxon>Autobranchia</taxon>
        <taxon>Pteriomorphia</taxon>
        <taxon>Ostreida</taxon>
        <taxon>Ostreoidea</taxon>
        <taxon>Ostreidae</taxon>
        <taxon>Crassostrea</taxon>
    </lineage>
</organism>